<name>A0ABP0VPX7_9BRYO</name>
<sequence length="277" mass="30304">MANCSHCFQSRFLVVPTLLMTSSSSKRIIRFGCFCFRGFVGYVLLRKSDFNDDVWGFGPSSSSSRISSGIEEVTTVVVVVVAVVAVVVVVEEEEVVIRFVEQVVLIVVIVGVVVVVVVVVMPFDGYRQDEEIVVIHAIIRSNKIGGGGARGTLVVAVGGFGRRFFYSLARGESGRIIGIFGDAGSFLLAYGRIRSTSLVGFFQSIRETLTRANVKGKKGKRREDRRKAAARVCLVFGSRGSGGVVGSWKGKRRRGRRRRRKRESKILASSGKEKGQC</sequence>
<keyword evidence="2" id="KW-0812">Transmembrane</keyword>
<keyword evidence="4" id="KW-1185">Reference proteome</keyword>
<dbReference type="EMBL" id="OZ020096">
    <property type="protein sequence ID" value="CAK9256534.1"/>
    <property type="molecule type" value="Genomic_DNA"/>
</dbReference>
<feature type="region of interest" description="Disordered" evidence="1">
    <location>
        <begin position="242"/>
        <end position="277"/>
    </location>
</feature>
<evidence type="ECO:0000256" key="1">
    <source>
        <dbReference type="SAM" id="MobiDB-lite"/>
    </source>
</evidence>
<feature type="transmembrane region" description="Helical" evidence="2">
    <location>
        <begin position="28"/>
        <end position="45"/>
    </location>
</feature>
<keyword evidence="2" id="KW-1133">Transmembrane helix</keyword>
<feature type="transmembrane region" description="Helical" evidence="2">
    <location>
        <begin position="73"/>
        <end position="91"/>
    </location>
</feature>
<feature type="transmembrane region" description="Helical" evidence="2">
    <location>
        <begin position="103"/>
        <end position="123"/>
    </location>
</feature>
<protein>
    <submittedName>
        <fullName evidence="3">Uncharacterized protein</fullName>
    </submittedName>
</protein>
<gene>
    <name evidence="3" type="ORF">CSSPJE1EN1_LOCUS2012</name>
</gene>
<feature type="compositionally biased region" description="Basic residues" evidence="1">
    <location>
        <begin position="249"/>
        <end position="263"/>
    </location>
</feature>
<accession>A0ABP0VPX7</accession>
<evidence type="ECO:0000256" key="2">
    <source>
        <dbReference type="SAM" id="Phobius"/>
    </source>
</evidence>
<keyword evidence="2" id="KW-0472">Membrane</keyword>
<organism evidence="3 4">
    <name type="scientific">Sphagnum jensenii</name>
    <dbReference type="NCBI Taxonomy" id="128206"/>
    <lineage>
        <taxon>Eukaryota</taxon>
        <taxon>Viridiplantae</taxon>
        <taxon>Streptophyta</taxon>
        <taxon>Embryophyta</taxon>
        <taxon>Bryophyta</taxon>
        <taxon>Sphagnophytina</taxon>
        <taxon>Sphagnopsida</taxon>
        <taxon>Sphagnales</taxon>
        <taxon>Sphagnaceae</taxon>
        <taxon>Sphagnum</taxon>
    </lineage>
</organism>
<evidence type="ECO:0000313" key="3">
    <source>
        <dbReference type="EMBL" id="CAK9256534.1"/>
    </source>
</evidence>
<reference evidence="3 4" key="1">
    <citation type="submission" date="2024-02" db="EMBL/GenBank/DDBJ databases">
        <authorList>
            <consortium name="ELIXIR-Norway"/>
            <consortium name="Elixir Norway"/>
        </authorList>
    </citation>
    <scope>NUCLEOTIDE SEQUENCE [LARGE SCALE GENOMIC DNA]</scope>
</reference>
<proteinExistence type="predicted"/>
<evidence type="ECO:0000313" key="4">
    <source>
        <dbReference type="Proteomes" id="UP001497444"/>
    </source>
</evidence>
<dbReference type="Proteomes" id="UP001497444">
    <property type="component" value="Chromosome 1"/>
</dbReference>